<dbReference type="EMBL" id="SACN01000001">
    <property type="protein sequence ID" value="RVT93298.1"/>
    <property type="molecule type" value="Genomic_DNA"/>
</dbReference>
<proteinExistence type="predicted"/>
<accession>A0A437M6G0</accession>
<gene>
    <name evidence="2" type="ORF">EOD43_05275</name>
</gene>
<dbReference type="RefSeq" id="WP_127741762.1">
    <property type="nucleotide sequence ID" value="NZ_SACN01000001.1"/>
</dbReference>
<evidence type="ECO:0000256" key="1">
    <source>
        <dbReference type="SAM" id="MobiDB-lite"/>
    </source>
</evidence>
<evidence type="ECO:0000313" key="2">
    <source>
        <dbReference type="EMBL" id="RVT93298.1"/>
    </source>
</evidence>
<reference evidence="2 3" key="1">
    <citation type="submission" date="2019-01" db="EMBL/GenBank/DDBJ databases">
        <authorList>
            <person name="Chen W.-M."/>
        </authorList>
    </citation>
    <scope>NUCLEOTIDE SEQUENCE [LARGE SCALE GENOMIC DNA]</scope>
    <source>
        <strain evidence="2 3">CCP-7</strain>
    </source>
</reference>
<feature type="region of interest" description="Disordered" evidence="1">
    <location>
        <begin position="53"/>
        <end position="77"/>
    </location>
</feature>
<dbReference type="OrthoDB" id="9827455at2"/>
<protein>
    <submittedName>
        <fullName evidence="2">Uncharacterized protein</fullName>
    </submittedName>
</protein>
<sequence length="155" mass="15918">MVSPISGASSSASLNRLAAMDRADDGADAGLSTQSSLDRLLNRVSPLDRLVADAGPLGKFRTDAPDALPSGTSSFTSRINDTINRLAARLGIPAERVLTGNPTRTPELAPQQPTELPPGANAAAPDTRIADPRPAVATDADNRTARTIAGNPTPA</sequence>
<dbReference type="Proteomes" id="UP000282971">
    <property type="component" value="Unassembled WGS sequence"/>
</dbReference>
<comment type="caution">
    <text evidence="2">The sequence shown here is derived from an EMBL/GenBank/DDBJ whole genome shotgun (WGS) entry which is preliminary data.</text>
</comment>
<feature type="region of interest" description="Disordered" evidence="1">
    <location>
        <begin position="97"/>
        <end position="155"/>
    </location>
</feature>
<keyword evidence="3" id="KW-1185">Reference proteome</keyword>
<organism evidence="2 3">
    <name type="scientific">Sphingomonas crocodyli</name>
    <dbReference type="NCBI Taxonomy" id="1979270"/>
    <lineage>
        <taxon>Bacteria</taxon>
        <taxon>Pseudomonadati</taxon>
        <taxon>Pseudomonadota</taxon>
        <taxon>Alphaproteobacteria</taxon>
        <taxon>Sphingomonadales</taxon>
        <taxon>Sphingomonadaceae</taxon>
        <taxon>Sphingomonas</taxon>
    </lineage>
</organism>
<evidence type="ECO:0000313" key="3">
    <source>
        <dbReference type="Proteomes" id="UP000282971"/>
    </source>
</evidence>
<dbReference type="AlphaFoldDB" id="A0A437M6G0"/>
<name>A0A437M6G0_9SPHN</name>